<dbReference type="InterPro" id="IPR036061">
    <property type="entry name" value="CheW-like_dom_sf"/>
</dbReference>
<keyword evidence="8 16" id="KW-0418">Kinase</keyword>
<dbReference type="SMART" id="SM00387">
    <property type="entry name" value="HATPase_c"/>
    <property type="match status" value="1"/>
</dbReference>
<dbReference type="Pfam" id="PF02895">
    <property type="entry name" value="H-kinase_dim"/>
    <property type="match status" value="1"/>
</dbReference>
<dbReference type="PROSITE" id="PS50894">
    <property type="entry name" value="HPT"/>
    <property type="match status" value="1"/>
</dbReference>
<evidence type="ECO:0000259" key="15">
    <source>
        <dbReference type="PROSITE" id="PS50894"/>
    </source>
</evidence>
<protein>
    <recommendedName>
        <fullName evidence="3">Chemotaxis protein CheA</fullName>
        <ecNumber evidence="2">2.7.13.3</ecNumber>
    </recommendedName>
</protein>
<dbReference type="STRING" id="159087.Daro_1142"/>
<evidence type="ECO:0000256" key="4">
    <source>
        <dbReference type="ARBA" id="ARBA00022500"/>
    </source>
</evidence>
<dbReference type="SMART" id="SM01231">
    <property type="entry name" value="H-kinase_dim"/>
    <property type="match status" value="1"/>
</dbReference>
<keyword evidence="10" id="KW-0902">Two-component regulatory system</keyword>
<dbReference type="KEGG" id="dar:Daro_1142"/>
<dbReference type="eggNOG" id="COG2198">
    <property type="taxonomic scope" value="Bacteria"/>
</dbReference>
<dbReference type="Gene3D" id="1.20.120.160">
    <property type="entry name" value="HPT domain"/>
    <property type="match status" value="1"/>
</dbReference>
<keyword evidence="4" id="KW-0145">Chemotaxis</keyword>
<dbReference type="PANTHER" id="PTHR43395:SF10">
    <property type="entry name" value="CHEMOTAXIS PROTEIN CHEA"/>
    <property type="match status" value="1"/>
</dbReference>
<evidence type="ECO:0000256" key="6">
    <source>
        <dbReference type="ARBA" id="ARBA00022679"/>
    </source>
</evidence>
<dbReference type="SUPFAM" id="SSF47226">
    <property type="entry name" value="Histidine-containing phosphotransfer domain, HPT domain"/>
    <property type="match status" value="1"/>
</dbReference>
<evidence type="ECO:0000313" key="16">
    <source>
        <dbReference type="EMBL" id="AAZ45898.1"/>
    </source>
</evidence>
<reference evidence="16" key="1">
    <citation type="submission" date="2005-08" db="EMBL/GenBank/DDBJ databases">
        <title>Complete sequence of Dechloromonas aromatica RCB.</title>
        <authorList>
            <person name="Salinero K.K."/>
            <person name="Copeland A."/>
            <person name="Lucas S."/>
            <person name="Lapidus A."/>
            <person name="Barry K."/>
            <person name="Detter J.C."/>
            <person name="Glavina T."/>
            <person name="Hammon N."/>
            <person name="Israni S."/>
            <person name="Pitluck S."/>
            <person name="Di Bartolo G."/>
            <person name="Trong S."/>
            <person name="Schmutz J."/>
            <person name="Larimer F."/>
            <person name="Land M."/>
            <person name="Ivanova N."/>
            <person name="Richardson P."/>
        </authorList>
    </citation>
    <scope>NUCLEOTIDE SEQUENCE</scope>
    <source>
        <strain evidence="16">RCB</strain>
    </source>
</reference>
<dbReference type="GO" id="GO:0005737">
    <property type="term" value="C:cytoplasm"/>
    <property type="evidence" value="ECO:0007669"/>
    <property type="project" value="InterPro"/>
</dbReference>
<dbReference type="InterPro" id="IPR004358">
    <property type="entry name" value="Sig_transdc_His_kin-like_C"/>
</dbReference>
<dbReference type="Gene3D" id="3.30.565.10">
    <property type="entry name" value="Histidine kinase-like ATPase, C-terminal domain"/>
    <property type="match status" value="1"/>
</dbReference>
<evidence type="ECO:0000256" key="5">
    <source>
        <dbReference type="ARBA" id="ARBA00022553"/>
    </source>
</evidence>
<keyword evidence="6" id="KW-0808">Transferase</keyword>
<feature type="domain" description="HPt" evidence="15">
    <location>
        <begin position="1"/>
        <end position="101"/>
    </location>
</feature>
<dbReference type="GO" id="GO:0005524">
    <property type="term" value="F:ATP binding"/>
    <property type="evidence" value="ECO:0007669"/>
    <property type="project" value="UniProtKB-KW"/>
</dbReference>
<dbReference type="InterPro" id="IPR002545">
    <property type="entry name" value="CheW-lke_dom"/>
</dbReference>
<dbReference type="SMART" id="SM00073">
    <property type="entry name" value="HPT"/>
    <property type="match status" value="1"/>
</dbReference>
<keyword evidence="9 16" id="KW-0067">ATP-binding</keyword>
<dbReference type="PRINTS" id="PR00344">
    <property type="entry name" value="BCTRLSENSOR"/>
</dbReference>
<feature type="modified residue" description="Phosphohistidine" evidence="12">
    <location>
        <position position="44"/>
    </location>
</feature>
<dbReference type="FunFam" id="3.30.565.10:FF:000016">
    <property type="entry name" value="Chemotaxis protein CheA, putative"/>
    <property type="match status" value="1"/>
</dbReference>
<dbReference type="SUPFAM" id="SSF50341">
    <property type="entry name" value="CheW-like"/>
    <property type="match status" value="1"/>
</dbReference>
<proteinExistence type="predicted"/>
<evidence type="ECO:0000256" key="2">
    <source>
        <dbReference type="ARBA" id="ARBA00012438"/>
    </source>
</evidence>
<dbReference type="CDD" id="cd00731">
    <property type="entry name" value="CheA_reg"/>
    <property type="match status" value="1"/>
</dbReference>
<dbReference type="InterPro" id="IPR036097">
    <property type="entry name" value="HisK_dim/P_sf"/>
</dbReference>
<dbReference type="Gene3D" id="1.10.287.560">
    <property type="entry name" value="Histidine kinase CheA-like, homodimeric domain"/>
    <property type="match status" value="1"/>
</dbReference>
<dbReference type="InterPro" id="IPR008207">
    <property type="entry name" value="Sig_transdc_His_kin_Hpt_dom"/>
</dbReference>
<dbReference type="InterPro" id="IPR037006">
    <property type="entry name" value="CheA-like_homodim_sf"/>
</dbReference>
<dbReference type="SUPFAM" id="SSF55874">
    <property type="entry name" value="ATPase domain of HSP90 chaperone/DNA topoisomerase II/histidine kinase"/>
    <property type="match status" value="1"/>
</dbReference>
<evidence type="ECO:0000259" key="14">
    <source>
        <dbReference type="PROSITE" id="PS50851"/>
    </source>
</evidence>
<dbReference type="InterPro" id="IPR036641">
    <property type="entry name" value="HPT_dom_sf"/>
</dbReference>
<sequence>MDEITSVFIQESREQLADMEAGLLQLEQNPNDHDNINGIFRAAHTIKGGSGVIECHFIEAFTHRVENLLDALRNNELAVSPPLATLLLECCDHMVSLIEVLAAESEAPDAECQARGDALTERLKHFLDGKGETAATPEASSLAVHDATVEVESSGGGIVLTDSWHISVRFGENVLRGGMDPLSFIRYLSTLGEILGIETISEAMPAAAEMDPESCYIGFEIQLQTRSSKADIERVFDFVRDDCDLRILPPNSKLSEYIKHIQELPEDTMRLGEILVRCGALTQGELDQGLLSQKFSAENLSPDNASPGHQLGEILVDHRVVLKEIVDAAVVKQAQINDKKAKEARLVRVQADKLDQLIDLVGELVIAGASANLLAQKSKQGDLVEATSVLSRLVENIRDSALQLRMVQIGDTFTRFNRVVRDVSKELGKEIELVISGAETELDKTVVEKIGDPLMHLVRNSLDHGIEPTAVRLERGKPACGRVALNAFHDSGSIVIEISDDGGGLNKEKITAKALERGVIQPGETLSDSEIVNLIFEPGFSTVDKVSNLSGRGVGMDVVRRNIQALRGAVDVASVDGQGATFTIRLPLTLAIIDGFLVGVGKAAYVIPLDTVVECIELKNQLTERNFLNLRGEALPFIRLRELFEVPGEPPPRESIVVVQFGGQRAGIVVDQLMGEFQTVIKPLGAMFRHLRGIGGSTILGSGEVALILDVAALVHAVTQAEAQKMLPAVRPQISLSTPDI</sequence>
<accession>Q47GY3</accession>
<dbReference type="GO" id="GO:0006935">
    <property type="term" value="P:chemotaxis"/>
    <property type="evidence" value="ECO:0007669"/>
    <property type="project" value="UniProtKB-KW"/>
</dbReference>
<feature type="domain" description="Histidine kinase" evidence="13">
    <location>
        <begin position="390"/>
        <end position="590"/>
    </location>
</feature>
<evidence type="ECO:0000256" key="9">
    <source>
        <dbReference type="ARBA" id="ARBA00022840"/>
    </source>
</evidence>
<dbReference type="InterPro" id="IPR003594">
    <property type="entry name" value="HATPase_dom"/>
</dbReference>
<dbReference type="Pfam" id="PF01584">
    <property type="entry name" value="CheW"/>
    <property type="match status" value="1"/>
</dbReference>
<organism evidence="16">
    <name type="scientific">Dechloromonas aromatica (strain RCB)</name>
    <dbReference type="NCBI Taxonomy" id="159087"/>
    <lineage>
        <taxon>Bacteria</taxon>
        <taxon>Pseudomonadati</taxon>
        <taxon>Pseudomonadota</taxon>
        <taxon>Betaproteobacteria</taxon>
        <taxon>Rhodocyclales</taxon>
        <taxon>Azonexaceae</taxon>
        <taxon>Dechloromonas</taxon>
    </lineage>
</organism>
<dbReference type="eggNOG" id="COG0643">
    <property type="taxonomic scope" value="Bacteria"/>
</dbReference>
<evidence type="ECO:0000259" key="13">
    <source>
        <dbReference type="PROSITE" id="PS50109"/>
    </source>
</evidence>
<keyword evidence="7" id="KW-0547">Nucleotide-binding</keyword>
<evidence type="ECO:0000256" key="8">
    <source>
        <dbReference type="ARBA" id="ARBA00022777"/>
    </source>
</evidence>
<dbReference type="Gene3D" id="2.30.30.40">
    <property type="entry name" value="SH3 Domains"/>
    <property type="match status" value="1"/>
</dbReference>
<comment type="function">
    <text evidence="11">Involved in the transmission of sensory signals from the chemoreceptors to the flagellar motors. CheA is autophosphorylated; it can transfer its phosphate group to either CheB or CheY.</text>
</comment>
<dbReference type="Pfam" id="PF02518">
    <property type="entry name" value="HATPase_c"/>
    <property type="match status" value="1"/>
</dbReference>
<dbReference type="CDD" id="cd16916">
    <property type="entry name" value="HATPase_CheA-like"/>
    <property type="match status" value="1"/>
</dbReference>
<keyword evidence="5 12" id="KW-0597">Phosphoprotein</keyword>
<dbReference type="OrthoDB" id="9803176at2"/>
<dbReference type="HOGENOM" id="CLU_000650_3_6_4"/>
<dbReference type="PANTHER" id="PTHR43395">
    <property type="entry name" value="SENSOR HISTIDINE KINASE CHEA"/>
    <property type="match status" value="1"/>
</dbReference>
<comment type="catalytic activity">
    <reaction evidence="1">
        <text>ATP + protein L-histidine = ADP + protein N-phospho-L-histidine.</text>
        <dbReference type="EC" id="2.7.13.3"/>
    </reaction>
</comment>
<dbReference type="PROSITE" id="PS50851">
    <property type="entry name" value="CHEW"/>
    <property type="match status" value="1"/>
</dbReference>
<dbReference type="PROSITE" id="PS50109">
    <property type="entry name" value="HIS_KIN"/>
    <property type="match status" value="1"/>
</dbReference>
<dbReference type="GO" id="GO:0000155">
    <property type="term" value="F:phosphorelay sensor kinase activity"/>
    <property type="evidence" value="ECO:0007669"/>
    <property type="project" value="InterPro"/>
</dbReference>
<evidence type="ECO:0000256" key="12">
    <source>
        <dbReference type="PROSITE-ProRule" id="PRU00110"/>
    </source>
</evidence>
<feature type="domain" description="CheW-like" evidence="14">
    <location>
        <begin position="582"/>
        <end position="720"/>
    </location>
</feature>
<name>Q47GY3_DECAR</name>
<dbReference type="CDD" id="cd00088">
    <property type="entry name" value="HPT"/>
    <property type="match status" value="1"/>
</dbReference>
<dbReference type="InterPro" id="IPR036890">
    <property type="entry name" value="HATPase_C_sf"/>
</dbReference>
<evidence type="ECO:0000256" key="7">
    <source>
        <dbReference type="ARBA" id="ARBA00022741"/>
    </source>
</evidence>
<gene>
    <name evidence="16" type="ordered locus">Daro_1142</name>
</gene>
<evidence type="ECO:0000256" key="10">
    <source>
        <dbReference type="ARBA" id="ARBA00023012"/>
    </source>
</evidence>
<evidence type="ECO:0000256" key="3">
    <source>
        <dbReference type="ARBA" id="ARBA00021495"/>
    </source>
</evidence>
<evidence type="ECO:0000256" key="11">
    <source>
        <dbReference type="ARBA" id="ARBA00035100"/>
    </source>
</evidence>
<dbReference type="EMBL" id="CP000089">
    <property type="protein sequence ID" value="AAZ45898.1"/>
    <property type="molecule type" value="Genomic_DNA"/>
</dbReference>
<dbReference type="SUPFAM" id="SSF47384">
    <property type="entry name" value="Homodimeric domain of signal transducing histidine kinase"/>
    <property type="match status" value="1"/>
</dbReference>
<dbReference type="InterPro" id="IPR004105">
    <property type="entry name" value="CheA-like_dim"/>
</dbReference>
<dbReference type="Pfam" id="PF01627">
    <property type="entry name" value="Hpt"/>
    <property type="match status" value="1"/>
</dbReference>
<dbReference type="SMART" id="SM00260">
    <property type="entry name" value="CheW"/>
    <property type="match status" value="1"/>
</dbReference>
<dbReference type="EC" id="2.7.13.3" evidence="2"/>
<dbReference type="AlphaFoldDB" id="Q47GY3"/>
<dbReference type="InterPro" id="IPR051315">
    <property type="entry name" value="Bact_Chemotaxis_CheA"/>
</dbReference>
<evidence type="ECO:0000256" key="1">
    <source>
        <dbReference type="ARBA" id="ARBA00000085"/>
    </source>
</evidence>
<dbReference type="InterPro" id="IPR005467">
    <property type="entry name" value="His_kinase_dom"/>
</dbReference>